<name>A0A8D8Y0V4_9HEMI</name>
<dbReference type="EMBL" id="HBUF01354757">
    <property type="protein sequence ID" value="CAG6716623.1"/>
    <property type="molecule type" value="Transcribed_RNA"/>
</dbReference>
<sequence>MPTGLRQCCNSSSNNSLLHYKPSHRLLQLRLMLYRCMLHRVFHSINLMAQEYHHLKFPSILVKRNCKKKLKNGNSYSPKDLQRRESLALWMHRKKTCPRSTLGKSFEIMVT</sequence>
<organism evidence="1">
    <name type="scientific">Cacopsylla melanoneura</name>
    <dbReference type="NCBI Taxonomy" id="428564"/>
    <lineage>
        <taxon>Eukaryota</taxon>
        <taxon>Metazoa</taxon>
        <taxon>Ecdysozoa</taxon>
        <taxon>Arthropoda</taxon>
        <taxon>Hexapoda</taxon>
        <taxon>Insecta</taxon>
        <taxon>Pterygota</taxon>
        <taxon>Neoptera</taxon>
        <taxon>Paraneoptera</taxon>
        <taxon>Hemiptera</taxon>
        <taxon>Sternorrhyncha</taxon>
        <taxon>Psylloidea</taxon>
        <taxon>Psyllidae</taxon>
        <taxon>Psyllinae</taxon>
        <taxon>Cacopsylla</taxon>
    </lineage>
</organism>
<dbReference type="AlphaFoldDB" id="A0A8D8Y0V4"/>
<dbReference type="EMBL" id="HBUF01354756">
    <property type="protein sequence ID" value="CAG6716617.1"/>
    <property type="molecule type" value="Transcribed_RNA"/>
</dbReference>
<proteinExistence type="predicted"/>
<dbReference type="EMBL" id="HBUF01537894">
    <property type="protein sequence ID" value="CAG6754014.1"/>
    <property type="molecule type" value="Transcribed_RNA"/>
</dbReference>
<evidence type="ECO:0000313" key="1">
    <source>
        <dbReference type="EMBL" id="CAG6716623.1"/>
    </source>
</evidence>
<reference evidence="1" key="1">
    <citation type="submission" date="2021-05" db="EMBL/GenBank/DDBJ databases">
        <authorList>
            <person name="Alioto T."/>
            <person name="Alioto T."/>
            <person name="Gomez Garrido J."/>
        </authorList>
    </citation>
    <scope>NUCLEOTIDE SEQUENCE</scope>
</reference>
<accession>A0A8D8Y0V4</accession>
<dbReference type="EMBL" id="HBUF01226923">
    <property type="protein sequence ID" value="CAG6671821.1"/>
    <property type="molecule type" value="Transcribed_RNA"/>
</dbReference>
<protein>
    <submittedName>
        <fullName evidence="1">Uncharacterized protein</fullName>
    </submittedName>
</protein>
<dbReference type="EMBL" id="HBUF01226921">
    <property type="protein sequence ID" value="CAG6671809.1"/>
    <property type="molecule type" value="Transcribed_RNA"/>
</dbReference>